<gene>
    <name evidence="1" type="ORF">P5673_020441</name>
</gene>
<protein>
    <submittedName>
        <fullName evidence="1">Uncharacterized protein</fullName>
    </submittedName>
</protein>
<dbReference type="AlphaFoldDB" id="A0AAD9Q9X9"/>
<keyword evidence="2" id="KW-1185">Reference proteome</keyword>
<proteinExistence type="predicted"/>
<evidence type="ECO:0000313" key="1">
    <source>
        <dbReference type="EMBL" id="KAK2557338.1"/>
    </source>
</evidence>
<dbReference type="Proteomes" id="UP001249851">
    <property type="component" value="Unassembled WGS sequence"/>
</dbReference>
<reference evidence="1" key="2">
    <citation type="journal article" date="2023" name="Science">
        <title>Genomic signatures of disease resistance in endangered staghorn corals.</title>
        <authorList>
            <person name="Vollmer S.V."/>
            <person name="Selwyn J.D."/>
            <person name="Despard B.A."/>
            <person name="Roesel C.L."/>
        </authorList>
    </citation>
    <scope>NUCLEOTIDE SEQUENCE</scope>
    <source>
        <strain evidence="1">K2</strain>
    </source>
</reference>
<evidence type="ECO:0000313" key="2">
    <source>
        <dbReference type="Proteomes" id="UP001249851"/>
    </source>
</evidence>
<reference evidence="1" key="1">
    <citation type="journal article" date="2023" name="G3 (Bethesda)">
        <title>Whole genome assembly and annotation of the endangered Caribbean coral Acropora cervicornis.</title>
        <authorList>
            <person name="Selwyn J.D."/>
            <person name="Vollmer S.V."/>
        </authorList>
    </citation>
    <scope>NUCLEOTIDE SEQUENCE</scope>
    <source>
        <strain evidence="1">K2</strain>
    </source>
</reference>
<accession>A0AAD9Q9X9</accession>
<sequence length="96" mass="10736">MFLGETLCLIGLFVHRRRERQRLRQSFMESIIHRNIESSSSEESTAVIQQPSPVLADLAPVVQNVDNAINRINHYPLDIAIGFAITYPVDSDLSGG</sequence>
<organism evidence="1 2">
    <name type="scientific">Acropora cervicornis</name>
    <name type="common">Staghorn coral</name>
    <dbReference type="NCBI Taxonomy" id="6130"/>
    <lineage>
        <taxon>Eukaryota</taxon>
        <taxon>Metazoa</taxon>
        <taxon>Cnidaria</taxon>
        <taxon>Anthozoa</taxon>
        <taxon>Hexacorallia</taxon>
        <taxon>Scleractinia</taxon>
        <taxon>Astrocoeniina</taxon>
        <taxon>Acroporidae</taxon>
        <taxon>Acropora</taxon>
    </lineage>
</organism>
<name>A0AAD9Q9X9_ACRCE</name>
<comment type="caution">
    <text evidence="1">The sequence shown here is derived from an EMBL/GenBank/DDBJ whole genome shotgun (WGS) entry which is preliminary data.</text>
</comment>
<dbReference type="EMBL" id="JARQWQ010000050">
    <property type="protein sequence ID" value="KAK2557338.1"/>
    <property type="molecule type" value="Genomic_DNA"/>
</dbReference>